<reference evidence="2 3" key="1">
    <citation type="submission" date="2024-04" db="EMBL/GenBank/DDBJ databases">
        <title>WGS of bacteria from Torrens River.</title>
        <authorList>
            <person name="Wyrsch E.R."/>
            <person name="Drigo B."/>
        </authorList>
    </citation>
    <scope>NUCLEOTIDE SEQUENCE [LARGE SCALE GENOMIC DNA]</scope>
    <source>
        <strain evidence="2 3">TWI153</strain>
    </source>
</reference>
<evidence type="ECO:0000313" key="2">
    <source>
        <dbReference type="EMBL" id="MEN5389174.1"/>
    </source>
</evidence>
<keyword evidence="3" id="KW-1185">Reference proteome</keyword>
<dbReference type="RefSeq" id="WP_019659007.1">
    <property type="nucleotide sequence ID" value="NZ_JAWISA010000007.1"/>
</dbReference>
<evidence type="ECO:0000313" key="3">
    <source>
        <dbReference type="Proteomes" id="UP001400166"/>
    </source>
</evidence>
<name>A0ABV0C471_9GAMM</name>
<evidence type="ECO:0000256" key="1">
    <source>
        <dbReference type="SAM" id="SignalP"/>
    </source>
</evidence>
<organism evidence="2 3">
    <name type="scientific">Stenotrophomonas hibiscicola</name>
    <dbReference type="NCBI Taxonomy" id="86189"/>
    <lineage>
        <taxon>Bacteria</taxon>
        <taxon>Pseudomonadati</taxon>
        <taxon>Pseudomonadota</taxon>
        <taxon>Gammaproteobacteria</taxon>
        <taxon>Lysobacterales</taxon>
        <taxon>Lysobacteraceae</taxon>
        <taxon>Stenotrophomonas</taxon>
        <taxon>Stenotrophomonas maltophilia group</taxon>
    </lineage>
</organism>
<keyword evidence="1" id="KW-0732">Signal</keyword>
<protein>
    <submittedName>
        <fullName evidence="2">Uncharacterized protein</fullName>
    </submittedName>
</protein>
<dbReference type="EMBL" id="JBDJOF010000006">
    <property type="protein sequence ID" value="MEN5389174.1"/>
    <property type="molecule type" value="Genomic_DNA"/>
</dbReference>
<accession>A0ABV0C471</accession>
<feature type="chain" id="PRO_5045216422" evidence="1">
    <location>
        <begin position="29"/>
        <end position="63"/>
    </location>
</feature>
<comment type="caution">
    <text evidence="2">The sequence shown here is derived from an EMBL/GenBank/DDBJ whole genome shotgun (WGS) entry which is preliminary data.</text>
</comment>
<dbReference type="GeneID" id="90524091"/>
<feature type="signal peptide" evidence="1">
    <location>
        <begin position="1"/>
        <end position="28"/>
    </location>
</feature>
<sequence length="63" mass="6179">MIGKKVLSSVAGIVVVAALSFGASQAFAKPTKAGFAPGCTYTPGCVFGGNGTIGGTRICCQPN</sequence>
<gene>
    <name evidence="2" type="ORF">ABE587_04955</name>
</gene>
<dbReference type="Proteomes" id="UP001400166">
    <property type="component" value="Unassembled WGS sequence"/>
</dbReference>
<proteinExistence type="predicted"/>